<evidence type="ECO:0000313" key="3">
    <source>
        <dbReference type="Proteomes" id="UP001642360"/>
    </source>
</evidence>
<evidence type="ECO:0000313" key="2">
    <source>
        <dbReference type="EMBL" id="CAK9177995.1"/>
    </source>
</evidence>
<comment type="similarity">
    <text evidence="1">Belongs to the alkB family.</text>
</comment>
<proteinExistence type="inferred from homology"/>
<dbReference type="InterPro" id="IPR044842">
    <property type="entry name" value="ALKBH9B/ALKBH10B-like"/>
</dbReference>
<dbReference type="Gene3D" id="2.60.120.590">
    <property type="entry name" value="Alpha-ketoglutarate-dependent dioxygenase AlkB-like"/>
    <property type="match status" value="1"/>
</dbReference>
<gene>
    <name evidence="2" type="ORF">ILEXP_LOCUS47912</name>
</gene>
<sequence>MAQLGGWRPFLTPRRSKKSDSLVPADTSRVLLPWEQSDCIRLGEIKRKKDFGRIEIINEKMMNFVAGLELHTGVFNAEEQKVIVDTVYELQKKGKEGKIKETLKSPYAILHLRQGGIGWLKSFY</sequence>
<name>A0ABC8U9F5_9AQUA</name>
<protein>
    <submittedName>
        <fullName evidence="2">Uncharacterized protein</fullName>
    </submittedName>
</protein>
<evidence type="ECO:0000256" key="1">
    <source>
        <dbReference type="ARBA" id="ARBA00007879"/>
    </source>
</evidence>
<dbReference type="PANTHER" id="PTHR31447:SF1">
    <property type="entry name" value="OS06G0138200 PROTEIN"/>
    <property type="match status" value="1"/>
</dbReference>
<dbReference type="Proteomes" id="UP001642360">
    <property type="component" value="Unassembled WGS sequence"/>
</dbReference>
<keyword evidence="3" id="KW-1185">Reference proteome</keyword>
<comment type="caution">
    <text evidence="2">The sequence shown here is derived from an EMBL/GenBank/DDBJ whole genome shotgun (WGS) entry which is preliminary data.</text>
</comment>
<dbReference type="EMBL" id="CAUOFW020007202">
    <property type="protein sequence ID" value="CAK9177995.1"/>
    <property type="molecule type" value="Genomic_DNA"/>
</dbReference>
<reference evidence="2 3" key="1">
    <citation type="submission" date="2024-02" db="EMBL/GenBank/DDBJ databases">
        <authorList>
            <person name="Vignale AGUSTIN F."/>
            <person name="Sosa J E."/>
            <person name="Modenutti C."/>
        </authorList>
    </citation>
    <scope>NUCLEOTIDE SEQUENCE [LARGE SCALE GENOMIC DNA]</scope>
</reference>
<dbReference type="PANTHER" id="PTHR31447">
    <property type="entry name" value="HYDROXYPROLINE-RICH GLYCOPROTEIN FAMILY PROTEIN-RELATED"/>
    <property type="match status" value="1"/>
</dbReference>
<organism evidence="2 3">
    <name type="scientific">Ilex paraguariensis</name>
    <name type="common">yerba mate</name>
    <dbReference type="NCBI Taxonomy" id="185542"/>
    <lineage>
        <taxon>Eukaryota</taxon>
        <taxon>Viridiplantae</taxon>
        <taxon>Streptophyta</taxon>
        <taxon>Embryophyta</taxon>
        <taxon>Tracheophyta</taxon>
        <taxon>Spermatophyta</taxon>
        <taxon>Magnoliopsida</taxon>
        <taxon>eudicotyledons</taxon>
        <taxon>Gunneridae</taxon>
        <taxon>Pentapetalae</taxon>
        <taxon>asterids</taxon>
        <taxon>campanulids</taxon>
        <taxon>Aquifoliales</taxon>
        <taxon>Aquifoliaceae</taxon>
        <taxon>Ilex</taxon>
    </lineage>
</organism>
<dbReference type="AlphaFoldDB" id="A0ABC8U9F5"/>
<dbReference type="InterPro" id="IPR037151">
    <property type="entry name" value="AlkB-like_sf"/>
</dbReference>
<accession>A0ABC8U9F5</accession>